<keyword evidence="2" id="KW-1185">Reference proteome</keyword>
<comment type="caution">
    <text evidence="1">The sequence shown here is derived from an EMBL/GenBank/DDBJ whole genome shotgun (WGS) entry which is preliminary data.</text>
</comment>
<dbReference type="Proteomes" id="UP000639338">
    <property type="component" value="Unassembled WGS sequence"/>
</dbReference>
<dbReference type="EMBL" id="JACMRX010000005">
    <property type="protein sequence ID" value="KAF7989349.1"/>
    <property type="molecule type" value="Genomic_DNA"/>
</dbReference>
<reference evidence="1 2" key="1">
    <citation type="submission" date="2020-08" db="EMBL/GenBank/DDBJ databases">
        <title>Aphidius gifuensis genome sequencing and assembly.</title>
        <authorList>
            <person name="Du Z."/>
        </authorList>
    </citation>
    <scope>NUCLEOTIDE SEQUENCE [LARGE SCALE GENOMIC DNA]</scope>
    <source>
        <strain evidence="1">YNYX2018</strain>
        <tissue evidence="1">Adults</tissue>
    </source>
</reference>
<gene>
    <name evidence="1" type="ORF">HCN44_008023</name>
</gene>
<proteinExistence type="predicted"/>
<evidence type="ECO:0000313" key="2">
    <source>
        <dbReference type="Proteomes" id="UP000639338"/>
    </source>
</evidence>
<evidence type="ECO:0000313" key="1">
    <source>
        <dbReference type="EMBL" id="KAF7989349.1"/>
    </source>
</evidence>
<dbReference type="AlphaFoldDB" id="A0A834XQ44"/>
<protein>
    <submittedName>
        <fullName evidence="1">Uncharacterized protein</fullName>
    </submittedName>
</protein>
<name>A0A834XQ44_APHGI</name>
<sequence>MSVISRIIGLRLVETTKYITKQNTTKFLQSMCQVRNRCIHTTKNPMTPAQKKSAVYWKKMTYSITLTVIGIYCAYKSETFRRIYESGEMWIIAEDESLKYSITPSKIITSGVLFDDGQIELFTEKDYLSLENDNTRNLILSEELDANIQEPFPRGEPVPVKFDKFNGLLDNGKLTLTTEDGDKTFTFHHTVSLEVKKTSTTLQDEIAAEKRNPSEIVHKKFGQFTYLLPRYYPVTLKTSTGAEYTWPDRPILYWRRFNIEISDTSKSYRTAFPINGNFSLSVEEPVKIQADDSDEVYLLKHNVHLECDEKVNKKPKNIIATKKRSLEKLQKRCTHKSVSQKDMSPGVTLVVFRSGTVVFKTQDGRKVIVRNVFYMIVAEDGQKTLLVTGIPRTKITDLRT</sequence>
<organism evidence="1 2">
    <name type="scientific">Aphidius gifuensis</name>
    <name type="common">Parasitoid wasp</name>
    <dbReference type="NCBI Taxonomy" id="684658"/>
    <lineage>
        <taxon>Eukaryota</taxon>
        <taxon>Metazoa</taxon>
        <taxon>Ecdysozoa</taxon>
        <taxon>Arthropoda</taxon>
        <taxon>Hexapoda</taxon>
        <taxon>Insecta</taxon>
        <taxon>Pterygota</taxon>
        <taxon>Neoptera</taxon>
        <taxon>Endopterygota</taxon>
        <taxon>Hymenoptera</taxon>
        <taxon>Apocrita</taxon>
        <taxon>Ichneumonoidea</taxon>
        <taxon>Braconidae</taxon>
        <taxon>Aphidiinae</taxon>
        <taxon>Aphidius</taxon>
    </lineage>
</organism>
<accession>A0A834XQ44</accession>